<reference evidence="6 7" key="1">
    <citation type="submission" date="2016-10" db="EMBL/GenBank/DDBJ databases">
        <authorList>
            <person name="de Groot N.N."/>
        </authorList>
    </citation>
    <scope>NUCLEOTIDE SEQUENCE [LARGE SCALE GENOMIC DNA]</scope>
    <source>
        <strain evidence="6 7">CGMCC 4.7037</strain>
    </source>
</reference>
<dbReference type="InterPro" id="IPR009057">
    <property type="entry name" value="Homeodomain-like_sf"/>
</dbReference>
<dbReference type="Gene3D" id="1.10.357.10">
    <property type="entry name" value="Tetracycline Repressor, domain 2"/>
    <property type="match status" value="1"/>
</dbReference>
<evidence type="ECO:0000313" key="7">
    <source>
        <dbReference type="Proteomes" id="UP000236732"/>
    </source>
</evidence>
<organism evidence="6 7">
    <name type="scientific">Nonomuraea solani</name>
    <dbReference type="NCBI Taxonomy" id="1144553"/>
    <lineage>
        <taxon>Bacteria</taxon>
        <taxon>Bacillati</taxon>
        <taxon>Actinomycetota</taxon>
        <taxon>Actinomycetes</taxon>
        <taxon>Streptosporangiales</taxon>
        <taxon>Streptosporangiaceae</taxon>
        <taxon>Nonomuraea</taxon>
    </lineage>
</organism>
<dbReference type="OrthoDB" id="3818006at2"/>
<keyword evidence="2 4" id="KW-0238">DNA-binding</keyword>
<dbReference type="InterPro" id="IPR001647">
    <property type="entry name" value="HTH_TetR"/>
</dbReference>
<keyword evidence="1" id="KW-0805">Transcription regulation</keyword>
<dbReference type="AlphaFoldDB" id="A0A1H6EWK2"/>
<dbReference type="Gene3D" id="1.10.10.60">
    <property type="entry name" value="Homeodomain-like"/>
    <property type="match status" value="1"/>
</dbReference>
<dbReference type="InterPro" id="IPR004111">
    <property type="entry name" value="Repressor_TetR_C"/>
</dbReference>
<dbReference type="GO" id="GO:0045892">
    <property type="term" value="P:negative regulation of DNA-templated transcription"/>
    <property type="evidence" value="ECO:0007669"/>
    <property type="project" value="InterPro"/>
</dbReference>
<feature type="domain" description="HTH tetR-type" evidence="5">
    <location>
        <begin position="46"/>
        <end position="106"/>
    </location>
</feature>
<protein>
    <submittedName>
        <fullName evidence="6">Regulatory protein, tetR family</fullName>
    </submittedName>
</protein>
<sequence>MVRTACGRRTLYGDRTSYARHTLCDVKEPFPSVWARPHAERREQPALSRRQIVAAALELLDAEGIDALSMRKLGTRLNAGATSMYTHVANKDELIELVVDEVYGEIEVPPAGGGEGWRAAAFTCAGSMRATLLRHPWIVSVQGEAGVAYLGPNVLRFSESLLGVFEGGGFSLEAADRALNTLTAYVLGYATSEAAWLTTLRRSGLSEGEWTERLWPVAEEAVRAYPRLRTLYAAQRHEDRDRDFAEGLECVLDGLVARLK</sequence>
<evidence type="ECO:0000256" key="1">
    <source>
        <dbReference type="ARBA" id="ARBA00023015"/>
    </source>
</evidence>
<dbReference type="Pfam" id="PF02909">
    <property type="entry name" value="TetR_C_1"/>
    <property type="match status" value="1"/>
</dbReference>
<evidence type="ECO:0000313" key="6">
    <source>
        <dbReference type="EMBL" id="SEH01249.1"/>
    </source>
</evidence>
<keyword evidence="3" id="KW-0804">Transcription</keyword>
<dbReference type="Proteomes" id="UP000236732">
    <property type="component" value="Unassembled WGS sequence"/>
</dbReference>
<evidence type="ECO:0000256" key="4">
    <source>
        <dbReference type="PROSITE-ProRule" id="PRU00335"/>
    </source>
</evidence>
<dbReference type="InterPro" id="IPR036271">
    <property type="entry name" value="Tet_transcr_reg_TetR-rel_C_sf"/>
</dbReference>
<dbReference type="PROSITE" id="PS50977">
    <property type="entry name" value="HTH_TETR_2"/>
    <property type="match status" value="1"/>
</dbReference>
<dbReference type="GO" id="GO:0003677">
    <property type="term" value="F:DNA binding"/>
    <property type="evidence" value="ECO:0007669"/>
    <property type="project" value="UniProtKB-UniRule"/>
</dbReference>
<evidence type="ECO:0000259" key="5">
    <source>
        <dbReference type="PROSITE" id="PS50977"/>
    </source>
</evidence>
<dbReference type="Pfam" id="PF00440">
    <property type="entry name" value="TetR_N"/>
    <property type="match status" value="1"/>
</dbReference>
<proteinExistence type="predicted"/>
<keyword evidence="7" id="KW-1185">Reference proteome</keyword>
<feature type="DNA-binding region" description="H-T-H motif" evidence="4">
    <location>
        <begin position="69"/>
        <end position="88"/>
    </location>
</feature>
<accession>A0A1H6EWK2</accession>
<gene>
    <name evidence="6" type="ORF">SAMN05444920_119179</name>
</gene>
<dbReference type="EMBL" id="FNVT01000019">
    <property type="protein sequence ID" value="SEH01249.1"/>
    <property type="molecule type" value="Genomic_DNA"/>
</dbReference>
<dbReference type="SUPFAM" id="SSF46689">
    <property type="entry name" value="Homeodomain-like"/>
    <property type="match status" value="1"/>
</dbReference>
<name>A0A1H6EWK2_9ACTN</name>
<evidence type="ECO:0000256" key="3">
    <source>
        <dbReference type="ARBA" id="ARBA00023163"/>
    </source>
</evidence>
<dbReference type="InterPro" id="IPR023772">
    <property type="entry name" value="DNA-bd_HTH_TetR-type_CS"/>
</dbReference>
<dbReference type="PROSITE" id="PS01081">
    <property type="entry name" value="HTH_TETR_1"/>
    <property type="match status" value="1"/>
</dbReference>
<evidence type="ECO:0000256" key="2">
    <source>
        <dbReference type="ARBA" id="ARBA00023125"/>
    </source>
</evidence>
<dbReference type="SUPFAM" id="SSF48498">
    <property type="entry name" value="Tetracyclin repressor-like, C-terminal domain"/>
    <property type="match status" value="1"/>
</dbReference>